<keyword evidence="2" id="KW-1185">Reference proteome</keyword>
<dbReference type="EMBL" id="WEID01000047">
    <property type="protein sequence ID" value="KAB8136804.1"/>
    <property type="molecule type" value="Genomic_DNA"/>
</dbReference>
<dbReference type="Gene3D" id="6.10.10.80">
    <property type="entry name" value="Small, acid-soluble spore protein, alpha/beta type-like"/>
    <property type="match status" value="1"/>
</dbReference>
<reference evidence="1 2" key="1">
    <citation type="submission" date="2019-10" db="EMBL/GenBank/DDBJ databases">
        <title>Gracilibacillus sp. nov. isolated from rice seeds.</title>
        <authorList>
            <person name="He S."/>
        </authorList>
    </citation>
    <scope>NUCLEOTIDE SEQUENCE [LARGE SCALE GENOMIC DNA]</scope>
    <source>
        <strain evidence="1 2">TD8</strain>
    </source>
</reference>
<comment type="caution">
    <text evidence="1">The sequence shown here is derived from an EMBL/GenBank/DDBJ whole genome shotgun (WGS) entry which is preliminary data.</text>
</comment>
<dbReference type="InterPro" id="IPR038300">
    <property type="entry name" value="SASP_sf_alpha/beta"/>
</dbReference>
<accession>A0A7C8KZH2</accession>
<protein>
    <submittedName>
        <fullName evidence="1">Alpha/beta-type small acid-soluble spore protein</fullName>
    </submittedName>
</protein>
<dbReference type="AlphaFoldDB" id="A0A7C8KZH2"/>
<proteinExistence type="predicted"/>
<name>A0A7C8KZH2_9BACI</name>
<evidence type="ECO:0000313" key="2">
    <source>
        <dbReference type="Proteomes" id="UP000480246"/>
    </source>
</evidence>
<organism evidence="1 2">
    <name type="scientific">Gracilibacillus oryzae</name>
    <dbReference type="NCBI Taxonomy" id="1672701"/>
    <lineage>
        <taxon>Bacteria</taxon>
        <taxon>Bacillati</taxon>
        <taxon>Bacillota</taxon>
        <taxon>Bacilli</taxon>
        <taxon>Bacillales</taxon>
        <taxon>Bacillaceae</taxon>
        <taxon>Gracilibacillus</taxon>
    </lineage>
</organism>
<evidence type="ECO:0000313" key="1">
    <source>
        <dbReference type="EMBL" id="KAB8136804.1"/>
    </source>
</evidence>
<dbReference type="OrthoDB" id="1683773at2"/>
<sequence>MANKNKILVPEAREGLDQLKAKVANTKDPQKAKFEVAEEQQISLNQGYNGNIKAKDAGKVGGHLGGSMVRELVKMGQQQLNQNRNESK</sequence>
<dbReference type="GO" id="GO:0003690">
    <property type="term" value="F:double-stranded DNA binding"/>
    <property type="evidence" value="ECO:0007669"/>
    <property type="project" value="InterPro"/>
</dbReference>
<dbReference type="Pfam" id="PF00269">
    <property type="entry name" value="SASP"/>
    <property type="match status" value="1"/>
</dbReference>
<dbReference type="RefSeq" id="WP_153402914.1">
    <property type="nucleotide sequence ID" value="NZ_ML762429.1"/>
</dbReference>
<dbReference type="Proteomes" id="UP000480246">
    <property type="component" value="Unassembled WGS sequence"/>
</dbReference>
<gene>
    <name evidence="1" type="ORF">F9U64_09895</name>
</gene>
<dbReference type="GO" id="GO:0006265">
    <property type="term" value="P:DNA topological change"/>
    <property type="evidence" value="ECO:0007669"/>
    <property type="project" value="InterPro"/>
</dbReference>
<dbReference type="InterPro" id="IPR001448">
    <property type="entry name" value="SASP_alpha/beta-type"/>
</dbReference>